<organism evidence="1">
    <name type="scientific">Oryza barthii</name>
    <dbReference type="NCBI Taxonomy" id="65489"/>
    <lineage>
        <taxon>Eukaryota</taxon>
        <taxon>Viridiplantae</taxon>
        <taxon>Streptophyta</taxon>
        <taxon>Embryophyta</taxon>
        <taxon>Tracheophyta</taxon>
        <taxon>Spermatophyta</taxon>
        <taxon>Magnoliopsida</taxon>
        <taxon>Liliopsida</taxon>
        <taxon>Poales</taxon>
        <taxon>Poaceae</taxon>
        <taxon>BOP clade</taxon>
        <taxon>Oryzoideae</taxon>
        <taxon>Oryzeae</taxon>
        <taxon>Oryzinae</taxon>
        <taxon>Oryza</taxon>
    </lineage>
</organism>
<dbReference type="PaxDb" id="65489-OBART02G34300.1"/>
<accession>A0A0D3FB28</accession>
<dbReference type="Gramene" id="OBART02G34300.1">
    <property type="protein sequence ID" value="OBART02G34300.1"/>
    <property type="gene ID" value="OBART02G34300"/>
</dbReference>
<dbReference type="HOGENOM" id="CLU_2726150_0_0_1"/>
<keyword evidence="2" id="KW-1185">Reference proteome</keyword>
<protein>
    <submittedName>
        <fullName evidence="1">Uncharacterized protein</fullName>
    </submittedName>
</protein>
<dbReference type="Proteomes" id="UP000026960">
    <property type="component" value="Chromosome 2"/>
</dbReference>
<proteinExistence type="predicted"/>
<reference evidence="1" key="1">
    <citation type="journal article" date="2009" name="Rice">
        <title>De Novo Next Generation Sequencing of Plant Genomes.</title>
        <authorList>
            <person name="Rounsley S."/>
            <person name="Marri P.R."/>
            <person name="Yu Y."/>
            <person name="He R."/>
            <person name="Sisneros N."/>
            <person name="Goicoechea J.L."/>
            <person name="Lee S.J."/>
            <person name="Angelova A."/>
            <person name="Kudrna D."/>
            <person name="Luo M."/>
            <person name="Affourtit J."/>
            <person name="Desany B."/>
            <person name="Knight J."/>
            <person name="Niazi F."/>
            <person name="Egholm M."/>
            <person name="Wing R.A."/>
        </authorList>
    </citation>
    <scope>NUCLEOTIDE SEQUENCE [LARGE SCALE GENOMIC DNA]</scope>
    <source>
        <strain evidence="1">cv. IRGC 105608</strain>
    </source>
</reference>
<evidence type="ECO:0000313" key="1">
    <source>
        <dbReference type="EnsemblPlants" id="OBART02G34300.1"/>
    </source>
</evidence>
<dbReference type="AlphaFoldDB" id="A0A0D3FB28"/>
<reference evidence="1" key="2">
    <citation type="submission" date="2015-03" db="UniProtKB">
        <authorList>
            <consortium name="EnsemblPlants"/>
        </authorList>
    </citation>
    <scope>IDENTIFICATION</scope>
</reference>
<evidence type="ECO:0000313" key="2">
    <source>
        <dbReference type="Proteomes" id="UP000026960"/>
    </source>
</evidence>
<sequence length="72" mass="8525">MESITGNSGQEQIICSVIFQFFHEDAMEFTIHRKRNMEFTFMIHHHHHLICTTITIEQKNLAVEPIDRSRVV</sequence>
<name>A0A0D3FB28_9ORYZ</name>
<dbReference type="EnsemblPlants" id="OBART02G34300.1">
    <property type="protein sequence ID" value="OBART02G34300.1"/>
    <property type="gene ID" value="OBART02G34300"/>
</dbReference>